<feature type="transmembrane region" description="Helical" evidence="1">
    <location>
        <begin position="176"/>
        <end position="194"/>
    </location>
</feature>
<keyword evidence="1" id="KW-1133">Transmembrane helix</keyword>
<gene>
    <name evidence="2" type="ORF">Esi_0435_0017</name>
</gene>
<dbReference type="InParanoid" id="D7G158"/>
<name>D7G158_ECTSI</name>
<reference evidence="2 3" key="1">
    <citation type="journal article" date="2010" name="Nature">
        <title>The Ectocarpus genome and the independent evolution of multicellularity in brown algae.</title>
        <authorList>
            <person name="Cock J.M."/>
            <person name="Sterck L."/>
            <person name="Rouze P."/>
            <person name="Scornet D."/>
            <person name="Allen A.E."/>
            <person name="Amoutzias G."/>
            <person name="Anthouard V."/>
            <person name="Artiguenave F."/>
            <person name="Aury J.M."/>
            <person name="Badger J.H."/>
            <person name="Beszteri B."/>
            <person name="Billiau K."/>
            <person name="Bonnet E."/>
            <person name="Bothwell J.H."/>
            <person name="Bowler C."/>
            <person name="Boyen C."/>
            <person name="Brownlee C."/>
            <person name="Carrano C.J."/>
            <person name="Charrier B."/>
            <person name="Cho G.Y."/>
            <person name="Coelho S.M."/>
            <person name="Collen J."/>
            <person name="Corre E."/>
            <person name="Da Silva C."/>
            <person name="Delage L."/>
            <person name="Delaroque N."/>
            <person name="Dittami S.M."/>
            <person name="Doulbeau S."/>
            <person name="Elias M."/>
            <person name="Farnham G."/>
            <person name="Gachon C.M."/>
            <person name="Gschloessl B."/>
            <person name="Heesch S."/>
            <person name="Jabbari K."/>
            <person name="Jubin C."/>
            <person name="Kawai H."/>
            <person name="Kimura K."/>
            <person name="Kloareg B."/>
            <person name="Kupper F.C."/>
            <person name="Lang D."/>
            <person name="Le Bail A."/>
            <person name="Leblanc C."/>
            <person name="Lerouge P."/>
            <person name="Lohr M."/>
            <person name="Lopez P.J."/>
            <person name="Martens C."/>
            <person name="Maumus F."/>
            <person name="Michel G."/>
            <person name="Miranda-Saavedra D."/>
            <person name="Morales J."/>
            <person name="Moreau H."/>
            <person name="Motomura T."/>
            <person name="Nagasato C."/>
            <person name="Napoli C.A."/>
            <person name="Nelson D.R."/>
            <person name="Nyvall-Collen P."/>
            <person name="Peters A.F."/>
            <person name="Pommier C."/>
            <person name="Potin P."/>
            <person name="Poulain J."/>
            <person name="Quesneville H."/>
            <person name="Read B."/>
            <person name="Rensing S.A."/>
            <person name="Ritter A."/>
            <person name="Rousvoal S."/>
            <person name="Samanta M."/>
            <person name="Samson G."/>
            <person name="Schroeder D.C."/>
            <person name="Segurens B."/>
            <person name="Strittmatter M."/>
            <person name="Tonon T."/>
            <person name="Tregear J.W."/>
            <person name="Valentin K."/>
            <person name="von Dassow P."/>
            <person name="Yamagishi T."/>
            <person name="Van de Peer Y."/>
            <person name="Wincker P."/>
        </authorList>
    </citation>
    <scope>NUCLEOTIDE SEQUENCE [LARGE SCALE GENOMIC DNA]</scope>
    <source>
        <strain evidence="3">Ec32 / CCAP1310/4</strain>
    </source>
</reference>
<protein>
    <submittedName>
        <fullName evidence="2">Uncharacterized protein</fullName>
    </submittedName>
</protein>
<keyword evidence="3" id="KW-1185">Reference proteome</keyword>
<feature type="transmembrane region" description="Helical" evidence="1">
    <location>
        <begin position="470"/>
        <end position="490"/>
    </location>
</feature>
<evidence type="ECO:0000256" key="1">
    <source>
        <dbReference type="SAM" id="Phobius"/>
    </source>
</evidence>
<evidence type="ECO:0000313" key="2">
    <source>
        <dbReference type="EMBL" id="CBJ33168.1"/>
    </source>
</evidence>
<accession>D7G158</accession>
<proteinExistence type="predicted"/>
<dbReference type="OrthoDB" id="10295691at2759"/>
<feature type="transmembrane region" description="Helical" evidence="1">
    <location>
        <begin position="115"/>
        <end position="138"/>
    </location>
</feature>
<feature type="transmembrane region" description="Helical" evidence="1">
    <location>
        <begin position="150"/>
        <end position="170"/>
    </location>
</feature>
<feature type="transmembrane region" description="Helical" evidence="1">
    <location>
        <begin position="496"/>
        <end position="515"/>
    </location>
</feature>
<feature type="transmembrane region" description="Helical" evidence="1">
    <location>
        <begin position="20"/>
        <end position="41"/>
    </location>
</feature>
<evidence type="ECO:0000313" key="3">
    <source>
        <dbReference type="Proteomes" id="UP000002630"/>
    </source>
</evidence>
<keyword evidence="1" id="KW-0472">Membrane</keyword>
<dbReference type="EMBL" id="FN649731">
    <property type="protein sequence ID" value="CBJ33168.1"/>
    <property type="molecule type" value="Genomic_DNA"/>
</dbReference>
<dbReference type="Proteomes" id="UP000002630">
    <property type="component" value="Linkage Group LG06"/>
</dbReference>
<organism evidence="2 3">
    <name type="scientific">Ectocarpus siliculosus</name>
    <name type="common">Brown alga</name>
    <name type="synonym">Conferva siliculosa</name>
    <dbReference type="NCBI Taxonomy" id="2880"/>
    <lineage>
        <taxon>Eukaryota</taxon>
        <taxon>Sar</taxon>
        <taxon>Stramenopiles</taxon>
        <taxon>Ochrophyta</taxon>
        <taxon>PX clade</taxon>
        <taxon>Phaeophyceae</taxon>
        <taxon>Ectocarpales</taxon>
        <taxon>Ectocarpaceae</taxon>
        <taxon>Ectocarpus</taxon>
    </lineage>
</organism>
<dbReference type="EMBL" id="FN648636">
    <property type="protein sequence ID" value="CBJ33168.1"/>
    <property type="molecule type" value="Genomic_DNA"/>
</dbReference>
<dbReference type="AlphaFoldDB" id="D7G158"/>
<sequence>MSSVEHVYEEVSARASSPLLPYLSAFVVLVVSAKTCGLLSAPKQGTAFRFGPGEGQQKVCDGEAVMRLGATSYLARQMLIWSESDVARVGALVVDSCARRWGIKDLVTSCGGVPLAVATIAFLVGVIMANLFVPHSLVAFTTAADVRTACYCLGTSLFYVVGACAVATLIGAEAGLFAVTVVIFHVYWVSLLYGNIALSFPRDHYAGGVNERDDEWEQLLKAVRRRGIGQTVLGISDEGLLAGWRYLSPAKQKEFSPLVASLVRGDKAKLEVLGDVRMENGYGMFHRNWVGVKPPIGLTRENDVIEPVYGGESMDFAFNHAALKRKLVQVGLDTTAGTNSTNPVYGNEGTLPVFYEQEEDCLDEHGVPKLSLLCVQPFRHARCRKQQQAGTGYCRSSGPPPVTLEEAWLLLFAALWGSWSCLGWMEWDGVGGEPPANESALVFCVFNAFLSQRVEYLWAYRATPLLIKRFIAKNTAVVRVIWILLAFFVFTKVEKAALYVVLLVYLAVIVPVRWVERRNWADDECWRWGVEDGKPVGTFPVWAETSDGNEAAQWTESCRGLTVPRALIAPVEN</sequence>
<keyword evidence="1" id="KW-0812">Transmembrane</keyword>